<name>A0ABT1S0I4_9FIRM</name>
<gene>
    <name evidence="1" type="ORF">NE695_11045</name>
</gene>
<organism evidence="1 2">
    <name type="scientific">Neglectibacter timonensis</name>
    <dbReference type="NCBI Taxonomy" id="1776382"/>
    <lineage>
        <taxon>Bacteria</taxon>
        <taxon>Bacillati</taxon>
        <taxon>Bacillota</taxon>
        <taxon>Clostridia</taxon>
        <taxon>Eubacteriales</taxon>
        <taxon>Oscillospiraceae</taxon>
        <taxon>Neglectibacter</taxon>
    </lineage>
</organism>
<reference evidence="1 2" key="1">
    <citation type="submission" date="2022-06" db="EMBL/GenBank/DDBJ databases">
        <title>Isolation of gut microbiota from human fecal samples.</title>
        <authorList>
            <person name="Pamer E.G."/>
            <person name="Barat B."/>
            <person name="Waligurski E."/>
            <person name="Medina S."/>
            <person name="Paddock L."/>
            <person name="Mostad J."/>
        </authorList>
    </citation>
    <scope>NUCLEOTIDE SEQUENCE [LARGE SCALE GENOMIC DNA]</scope>
    <source>
        <strain evidence="1 2">DFI.9.73</strain>
    </source>
</reference>
<protein>
    <submittedName>
        <fullName evidence="1">Uncharacterized protein</fullName>
    </submittedName>
</protein>
<sequence length="154" mass="16838">MPGGGGNTGGGTSAAKTELLDFFTNTSLPDWEEIKLSWKFLTQLRNFVLSSDWDSLPNSDSLAEELLAYLGETFYPELSGCVAKKPGMDLAYLLPEDTRTVLEGLNGFLEFFEIQFVTEGFTSYALLSLDGETEYLRTEDGLLFDNLLPPGGAG</sequence>
<evidence type="ECO:0000313" key="1">
    <source>
        <dbReference type="EMBL" id="MCQ4840447.1"/>
    </source>
</evidence>
<proteinExistence type="predicted"/>
<comment type="caution">
    <text evidence="1">The sequence shown here is derived from an EMBL/GenBank/DDBJ whole genome shotgun (WGS) entry which is preliminary data.</text>
</comment>
<dbReference type="RefSeq" id="WP_256191969.1">
    <property type="nucleotide sequence ID" value="NZ_JANFZG010000028.1"/>
</dbReference>
<evidence type="ECO:0000313" key="2">
    <source>
        <dbReference type="Proteomes" id="UP001524473"/>
    </source>
</evidence>
<keyword evidence="2" id="KW-1185">Reference proteome</keyword>
<dbReference type="EMBL" id="JANFZH010000023">
    <property type="protein sequence ID" value="MCQ4840447.1"/>
    <property type="molecule type" value="Genomic_DNA"/>
</dbReference>
<accession>A0ABT1S0I4</accession>
<dbReference type="Proteomes" id="UP001524473">
    <property type="component" value="Unassembled WGS sequence"/>
</dbReference>